<name>V5X7Y1_MYCNE</name>
<organism evidence="1 2">
    <name type="scientific">Mycolicibacterium neoaurum VKM Ac-1815D</name>
    <dbReference type="NCBI Taxonomy" id="700508"/>
    <lineage>
        <taxon>Bacteria</taxon>
        <taxon>Bacillati</taxon>
        <taxon>Actinomycetota</taxon>
        <taxon>Actinomycetes</taxon>
        <taxon>Mycobacteriales</taxon>
        <taxon>Mycobacteriaceae</taxon>
        <taxon>Mycolicibacterium</taxon>
    </lineage>
</organism>
<gene>
    <name evidence="1" type="ORF">D174_03985</name>
</gene>
<evidence type="ECO:0000313" key="2">
    <source>
        <dbReference type="Proteomes" id="UP000018763"/>
    </source>
</evidence>
<dbReference type="GeneID" id="43448670"/>
<accession>V5X7Y1</accession>
<proteinExistence type="predicted"/>
<dbReference type="RefSeq" id="WP_023985198.1">
    <property type="nucleotide sequence ID" value="NC_023036.2"/>
</dbReference>
<protein>
    <submittedName>
        <fullName evidence="1">Sugar transferase</fullName>
    </submittedName>
</protein>
<dbReference type="EMBL" id="CP006936">
    <property type="protein sequence ID" value="AHC23806.1"/>
    <property type="molecule type" value="Genomic_DNA"/>
</dbReference>
<dbReference type="InterPro" id="IPR029044">
    <property type="entry name" value="Nucleotide-diphossugar_trans"/>
</dbReference>
<keyword evidence="1" id="KW-0808">Transferase</keyword>
<evidence type="ECO:0000313" key="1">
    <source>
        <dbReference type="EMBL" id="AHC23806.1"/>
    </source>
</evidence>
<dbReference type="AlphaFoldDB" id="V5X7Y1"/>
<dbReference type="SUPFAM" id="SSF53448">
    <property type="entry name" value="Nucleotide-diphospho-sugar transferases"/>
    <property type="match status" value="1"/>
</dbReference>
<dbReference type="Gene3D" id="3.90.550.10">
    <property type="entry name" value="Spore Coat Polysaccharide Biosynthesis Protein SpsA, Chain A"/>
    <property type="match status" value="1"/>
</dbReference>
<dbReference type="GO" id="GO:0016740">
    <property type="term" value="F:transferase activity"/>
    <property type="evidence" value="ECO:0007669"/>
    <property type="project" value="UniProtKB-KW"/>
</dbReference>
<sequence>MRTAVITTVHGRGAHLQRQRAGLAAGTVRPDLQVVIAMDDPDVHTHLGGAGFPTAVIECAVGAGGLPLARARNIGAAAALADGAQLLIFLDVDCIPAPTMVQRYRDVGATPSHRDALLCGPVAYLPPPGPTGYPETGLGRLASPHPARPAPDADTVLSGGDHRLFWSLSFAVTAPTWGIIGGFCEDYCGYGGEDTDFAQTAAALDVPLRWIGGAEAFHQYHPVSDPPVEHVRDIVRNARIFQRRWGWLPMGGWLDQFEARGLITRDAAGRPSLTGDESCLVRSTAGNPAT</sequence>
<reference evidence="1 2" key="1">
    <citation type="journal article" date="2014" name="Genome Announc.">
        <title>Complete Genome Sequence of Sterol-Transforming Mycobacterium neoaurum Strain VKM Ac-1815D.</title>
        <authorList>
            <person name="Shtratnikova V.Y."/>
            <person name="Bragin E.Y."/>
            <person name="Dovbnya D.V."/>
            <person name="Pekov Y.A."/>
            <person name="Schelkunov M.I."/>
            <person name="Strizhov N."/>
            <person name="Ivashina T.V."/>
            <person name="Ashapkin V.V."/>
            <person name="Donova M.V."/>
        </authorList>
    </citation>
    <scope>NUCLEOTIDE SEQUENCE [LARGE SCALE GENOMIC DNA]</scope>
    <source>
        <strain evidence="1 2">VKM Ac-1815D</strain>
    </source>
</reference>
<keyword evidence="2" id="KW-1185">Reference proteome</keyword>
<dbReference type="Proteomes" id="UP000018763">
    <property type="component" value="Chromosome"/>
</dbReference>